<dbReference type="Gene3D" id="3.80.10.10">
    <property type="entry name" value="Ribonuclease Inhibitor"/>
    <property type="match status" value="2"/>
</dbReference>
<evidence type="ECO:0000256" key="6">
    <source>
        <dbReference type="ARBA" id="ARBA00022729"/>
    </source>
</evidence>
<dbReference type="SUPFAM" id="SSF56112">
    <property type="entry name" value="Protein kinase-like (PK-like)"/>
    <property type="match status" value="1"/>
</dbReference>
<dbReference type="FunFam" id="1.10.510.10:FF:000590">
    <property type="entry name" value="PR5-like receptor kinase"/>
    <property type="match status" value="1"/>
</dbReference>
<gene>
    <name evidence="18" type="primary">LRR-RLK21</name>
</gene>
<dbReference type="SUPFAM" id="SSF52058">
    <property type="entry name" value="L domain-like"/>
    <property type="match status" value="1"/>
</dbReference>
<dbReference type="Pfam" id="PF00560">
    <property type="entry name" value="LRR_1"/>
    <property type="match status" value="2"/>
</dbReference>
<feature type="binding site" evidence="14">
    <location>
        <position position="337"/>
    </location>
    <ligand>
        <name>ATP</name>
        <dbReference type="ChEBI" id="CHEBI:30616"/>
    </ligand>
</feature>
<evidence type="ECO:0000256" key="5">
    <source>
        <dbReference type="ARBA" id="ARBA00022692"/>
    </source>
</evidence>
<keyword evidence="12 16" id="KW-0472">Membrane</keyword>
<keyword evidence="13" id="KW-0325">Glycoprotein</keyword>
<evidence type="ECO:0000256" key="14">
    <source>
        <dbReference type="PROSITE-ProRule" id="PRU10141"/>
    </source>
</evidence>
<dbReference type="PROSITE" id="PS51450">
    <property type="entry name" value="LRR"/>
    <property type="match status" value="1"/>
</dbReference>
<dbReference type="EMBL" id="KX159245">
    <property type="protein sequence ID" value="APU94849.1"/>
    <property type="molecule type" value="mRNA"/>
</dbReference>
<organism evidence="18">
    <name type="scientific">Pohlia nutans</name>
    <dbReference type="NCBI Taxonomy" id="140635"/>
    <lineage>
        <taxon>Eukaryota</taxon>
        <taxon>Viridiplantae</taxon>
        <taxon>Streptophyta</taxon>
        <taxon>Embryophyta</taxon>
        <taxon>Bryophyta</taxon>
        <taxon>Bryophytina</taxon>
        <taxon>Bryopsida</taxon>
        <taxon>Bryidae</taxon>
        <taxon>Bryanae</taxon>
        <taxon>Bryales</taxon>
        <taxon>Mniaceae</taxon>
        <taxon>Pohlia</taxon>
    </lineage>
</organism>
<evidence type="ECO:0000313" key="18">
    <source>
        <dbReference type="EMBL" id="APU94849.1"/>
    </source>
</evidence>
<reference evidence="18" key="1">
    <citation type="submission" date="2016-04" db="EMBL/GenBank/DDBJ databases">
        <authorList>
            <person name="Evans L.H."/>
            <person name="Alamgir A."/>
            <person name="Owens N."/>
            <person name="Weber N.D."/>
            <person name="Virtaneva K."/>
            <person name="Barbian K."/>
            <person name="Babar A."/>
            <person name="Rosenke K."/>
        </authorList>
    </citation>
    <scope>NUCLEOTIDE SEQUENCE</scope>
    <source>
        <strain evidence="18">Antarctic moss No.L</strain>
    </source>
</reference>
<dbReference type="PROSITE" id="PS50011">
    <property type="entry name" value="PROTEIN_KINASE_DOM"/>
    <property type="match status" value="1"/>
</dbReference>
<dbReference type="InterPro" id="IPR000719">
    <property type="entry name" value="Prot_kinase_dom"/>
</dbReference>
<dbReference type="SMART" id="SM00220">
    <property type="entry name" value="S_TKc"/>
    <property type="match status" value="1"/>
</dbReference>
<keyword evidence="5 16" id="KW-0812">Transmembrane</keyword>
<keyword evidence="8 14" id="KW-0547">Nucleotide-binding</keyword>
<dbReference type="GO" id="GO:0016020">
    <property type="term" value="C:membrane"/>
    <property type="evidence" value="ECO:0007669"/>
    <property type="project" value="UniProtKB-SubCell"/>
</dbReference>
<evidence type="ECO:0000256" key="4">
    <source>
        <dbReference type="ARBA" id="ARBA00022679"/>
    </source>
</evidence>
<dbReference type="InterPro" id="IPR032675">
    <property type="entry name" value="LRR_dom_sf"/>
</dbReference>
<evidence type="ECO:0000256" key="2">
    <source>
        <dbReference type="ARBA" id="ARBA00022527"/>
    </source>
</evidence>
<keyword evidence="11 16" id="KW-1133">Transmembrane helix</keyword>
<evidence type="ECO:0000256" key="12">
    <source>
        <dbReference type="ARBA" id="ARBA00023136"/>
    </source>
</evidence>
<keyword evidence="4" id="KW-0808">Transferase</keyword>
<evidence type="ECO:0000256" key="1">
    <source>
        <dbReference type="ARBA" id="ARBA00004479"/>
    </source>
</evidence>
<dbReference type="GO" id="GO:0005524">
    <property type="term" value="F:ATP binding"/>
    <property type="evidence" value="ECO:0007669"/>
    <property type="project" value="UniProtKB-UniRule"/>
</dbReference>
<evidence type="ECO:0000256" key="7">
    <source>
        <dbReference type="ARBA" id="ARBA00022737"/>
    </source>
</evidence>
<dbReference type="Pfam" id="PF13516">
    <property type="entry name" value="LRR_6"/>
    <property type="match status" value="1"/>
</dbReference>
<keyword evidence="2" id="KW-0723">Serine/threonine-protein kinase</keyword>
<dbReference type="InterPro" id="IPR052059">
    <property type="entry name" value="CR_Ser/Thr_kinase"/>
</dbReference>
<dbReference type="InterPro" id="IPR001611">
    <property type="entry name" value="Leu-rich_rpt"/>
</dbReference>
<sequence length="674" mass="75378">MAYLQVLSIGGNRLTGNLRPDTFVNKTELETLDISNNGFTGALPDLNPLKTKLKYLDVSGNQFEGQLPNLTQFSLLSTANFGGNAFFLAGNDAPLLDILWNGVAQNSALTTLNLSYNQLTGPLSSWNFSPSLGSVQSLLYLDNNKLSGTLDISKMLAWGLLEERLSFGSTQNVTGRRLNTMSLRNNNISHVVSDPYAIANTTTLFILQGNPYCDNYNSKDDAQRCYCTQYCYATPASLQEDRRKITIIAAVISVLAVVFILLLVVGAILYKNRRYKLYLQLEVQKKFEEFDVKPTIFSYNELRTATQDFHEDMKLGQGSYGAVYKGVLPNGNAVAVKQLYARATQGMDEFLNEVILITGMKHRNLVNLKGCCVRDNQRLLVYEYVDNFDVNQILLERGSRRKVVNWPTRLKICLGIAQGLQYLHALAHPRVIHRDIKASNVLLDKNLTPKIADFGLVLLFPDEETHIMTVHVAGTKGYLAPEYASYGQLSDKVDVFSFGVLCLEIISGRRNIDETKPQDQVYLAQWAWQLHEEGKLIELVDSTLQLTDEETVRDVQRVIDMCLMCIQTGAEKRPTMATIVSILQSSDGAQVLAPAAKDDKRPHFESIFESTLLRSQESVNFMSTSVMEEDGSSSREYRAKSLSPRFSQRRRGGAVEMKEITTVGREGSSDPMLL</sequence>
<evidence type="ECO:0000256" key="11">
    <source>
        <dbReference type="ARBA" id="ARBA00022989"/>
    </source>
</evidence>
<evidence type="ECO:0000256" key="3">
    <source>
        <dbReference type="ARBA" id="ARBA00022614"/>
    </source>
</evidence>
<dbReference type="InterPro" id="IPR008271">
    <property type="entry name" value="Ser/Thr_kinase_AS"/>
</dbReference>
<proteinExistence type="evidence at transcript level"/>
<dbReference type="InterPro" id="IPR001245">
    <property type="entry name" value="Ser-Thr/Tyr_kinase_cat_dom"/>
</dbReference>
<evidence type="ECO:0000256" key="10">
    <source>
        <dbReference type="ARBA" id="ARBA00022840"/>
    </source>
</evidence>
<feature type="domain" description="Protein kinase" evidence="17">
    <location>
        <begin position="309"/>
        <end position="592"/>
    </location>
</feature>
<dbReference type="AlphaFoldDB" id="A0A1P8DYW5"/>
<feature type="region of interest" description="Disordered" evidence="15">
    <location>
        <begin position="630"/>
        <end position="674"/>
    </location>
</feature>
<evidence type="ECO:0000256" key="9">
    <source>
        <dbReference type="ARBA" id="ARBA00022777"/>
    </source>
</evidence>
<dbReference type="Pfam" id="PF07714">
    <property type="entry name" value="PK_Tyr_Ser-Thr"/>
    <property type="match status" value="1"/>
</dbReference>
<keyword evidence="6" id="KW-0732">Signal</keyword>
<keyword evidence="7" id="KW-0677">Repeat</keyword>
<evidence type="ECO:0000256" key="13">
    <source>
        <dbReference type="ARBA" id="ARBA00023180"/>
    </source>
</evidence>
<comment type="subcellular location">
    <subcellularLocation>
        <location evidence="1">Membrane</location>
        <topology evidence="1">Single-pass type I membrane protein</topology>
    </subcellularLocation>
</comment>
<evidence type="ECO:0000259" key="17">
    <source>
        <dbReference type="PROSITE" id="PS50011"/>
    </source>
</evidence>
<keyword evidence="18" id="KW-0675">Receptor</keyword>
<dbReference type="InterPro" id="IPR011009">
    <property type="entry name" value="Kinase-like_dom_sf"/>
</dbReference>
<dbReference type="FunFam" id="3.30.200.20:FF:000415">
    <property type="entry name" value="receptor-like serine/threonine-protein kinase NCRK"/>
    <property type="match status" value="1"/>
</dbReference>
<evidence type="ECO:0000256" key="8">
    <source>
        <dbReference type="ARBA" id="ARBA00022741"/>
    </source>
</evidence>
<evidence type="ECO:0000256" key="15">
    <source>
        <dbReference type="SAM" id="MobiDB-lite"/>
    </source>
</evidence>
<dbReference type="PANTHER" id="PTHR47973">
    <property type="entry name" value="CYSTEINE-RICH RECEPTOR-LIKE PROTEIN KINASE 3"/>
    <property type="match status" value="1"/>
</dbReference>
<keyword evidence="9 18" id="KW-0418">Kinase</keyword>
<dbReference type="PROSITE" id="PS00108">
    <property type="entry name" value="PROTEIN_KINASE_ST"/>
    <property type="match status" value="1"/>
</dbReference>
<dbReference type="CDD" id="cd14066">
    <property type="entry name" value="STKc_IRAK"/>
    <property type="match status" value="1"/>
</dbReference>
<dbReference type="Gene3D" id="1.10.510.10">
    <property type="entry name" value="Transferase(Phosphotransferase) domain 1"/>
    <property type="match status" value="1"/>
</dbReference>
<protein>
    <submittedName>
        <fullName evidence="18">Leucine-rich repeat receptor-like protein kinase</fullName>
    </submittedName>
</protein>
<dbReference type="GO" id="GO:0004674">
    <property type="term" value="F:protein serine/threonine kinase activity"/>
    <property type="evidence" value="ECO:0007669"/>
    <property type="project" value="UniProtKB-KW"/>
</dbReference>
<dbReference type="PROSITE" id="PS00107">
    <property type="entry name" value="PROTEIN_KINASE_ATP"/>
    <property type="match status" value="1"/>
</dbReference>
<feature type="transmembrane region" description="Helical" evidence="16">
    <location>
        <begin position="247"/>
        <end position="270"/>
    </location>
</feature>
<keyword evidence="10 14" id="KW-0067">ATP-binding</keyword>
<keyword evidence="3" id="KW-0433">Leucine-rich repeat</keyword>
<name>A0A1P8DYW5_9BRYO</name>
<evidence type="ECO:0000256" key="16">
    <source>
        <dbReference type="SAM" id="Phobius"/>
    </source>
</evidence>
<dbReference type="Gene3D" id="3.30.200.20">
    <property type="entry name" value="Phosphorylase Kinase, domain 1"/>
    <property type="match status" value="1"/>
</dbReference>
<accession>A0A1P8DYW5</accession>
<dbReference type="InterPro" id="IPR017441">
    <property type="entry name" value="Protein_kinase_ATP_BS"/>
</dbReference>